<reference evidence="1" key="1">
    <citation type="journal article" date="2020" name="Stud. Mycol.">
        <title>101 Dothideomycetes genomes: a test case for predicting lifestyles and emergence of pathogens.</title>
        <authorList>
            <person name="Haridas S."/>
            <person name="Albert R."/>
            <person name="Binder M."/>
            <person name="Bloem J."/>
            <person name="Labutti K."/>
            <person name="Salamov A."/>
            <person name="Andreopoulos B."/>
            <person name="Baker S."/>
            <person name="Barry K."/>
            <person name="Bills G."/>
            <person name="Bluhm B."/>
            <person name="Cannon C."/>
            <person name="Castanera R."/>
            <person name="Culley D."/>
            <person name="Daum C."/>
            <person name="Ezra D."/>
            <person name="Gonzalez J."/>
            <person name="Henrissat B."/>
            <person name="Kuo A."/>
            <person name="Liang C."/>
            <person name="Lipzen A."/>
            <person name="Lutzoni F."/>
            <person name="Magnuson J."/>
            <person name="Mondo S."/>
            <person name="Nolan M."/>
            <person name="Ohm R."/>
            <person name="Pangilinan J."/>
            <person name="Park H.-J."/>
            <person name="Ramirez L."/>
            <person name="Alfaro M."/>
            <person name="Sun H."/>
            <person name="Tritt A."/>
            <person name="Yoshinaga Y."/>
            <person name="Zwiers L.-H."/>
            <person name="Turgeon B."/>
            <person name="Goodwin S."/>
            <person name="Spatafora J."/>
            <person name="Crous P."/>
            <person name="Grigoriev I."/>
        </authorList>
    </citation>
    <scope>NUCLEOTIDE SEQUENCE</scope>
    <source>
        <strain evidence="1">CBS 207.26</strain>
    </source>
</reference>
<feature type="non-terminal residue" evidence="1">
    <location>
        <position position="1"/>
    </location>
</feature>
<accession>A0A6A6EY35</accession>
<dbReference type="SUPFAM" id="SSF56672">
    <property type="entry name" value="DNA/RNA polymerases"/>
    <property type="match status" value="1"/>
</dbReference>
<dbReference type="EMBL" id="ML994610">
    <property type="protein sequence ID" value="KAF2195853.1"/>
    <property type="molecule type" value="Genomic_DNA"/>
</dbReference>
<protein>
    <recommendedName>
        <fullName evidence="3">Reverse transcriptase domain-containing protein</fullName>
    </recommendedName>
</protein>
<evidence type="ECO:0008006" key="3">
    <source>
        <dbReference type="Google" id="ProtNLM"/>
    </source>
</evidence>
<proteinExistence type="predicted"/>
<name>A0A6A6EY35_9PEZI</name>
<evidence type="ECO:0000313" key="1">
    <source>
        <dbReference type="EMBL" id="KAF2195853.1"/>
    </source>
</evidence>
<organism evidence="1 2">
    <name type="scientific">Zopfia rhizophila CBS 207.26</name>
    <dbReference type="NCBI Taxonomy" id="1314779"/>
    <lineage>
        <taxon>Eukaryota</taxon>
        <taxon>Fungi</taxon>
        <taxon>Dikarya</taxon>
        <taxon>Ascomycota</taxon>
        <taxon>Pezizomycotina</taxon>
        <taxon>Dothideomycetes</taxon>
        <taxon>Dothideomycetes incertae sedis</taxon>
        <taxon>Zopfiaceae</taxon>
        <taxon>Zopfia</taxon>
    </lineage>
</organism>
<dbReference type="InterPro" id="IPR043502">
    <property type="entry name" value="DNA/RNA_pol_sf"/>
</dbReference>
<dbReference type="AlphaFoldDB" id="A0A6A6EY35"/>
<keyword evidence="2" id="KW-1185">Reference proteome</keyword>
<sequence>INYMLRKYLDVFIIVYFNNILVYTNRTLKEYIKYTRKKYMFYRKEVKFLEYLIF</sequence>
<gene>
    <name evidence="1" type="ORF">K469DRAFT_543478</name>
</gene>
<evidence type="ECO:0000313" key="2">
    <source>
        <dbReference type="Proteomes" id="UP000800200"/>
    </source>
</evidence>
<dbReference type="Proteomes" id="UP000800200">
    <property type="component" value="Unassembled WGS sequence"/>
</dbReference>